<dbReference type="Pfam" id="PF00534">
    <property type="entry name" value="Glycos_transf_1"/>
    <property type="match status" value="1"/>
</dbReference>
<dbReference type="Gene3D" id="3.40.50.2000">
    <property type="entry name" value="Glycogen Phosphorylase B"/>
    <property type="match status" value="2"/>
</dbReference>
<proteinExistence type="predicted"/>
<dbReference type="InterPro" id="IPR001296">
    <property type="entry name" value="Glyco_trans_1"/>
</dbReference>
<dbReference type="EMBL" id="CP013213">
    <property type="protein sequence ID" value="AMC92676.1"/>
    <property type="molecule type" value="Genomic_DNA"/>
</dbReference>
<keyword evidence="4" id="KW-1185">Reference proteome</keyword>
<dbReference type="GO" id="GO:0016757">
    <property type="term" value="F:glycosyltransferase activity"/>
    <property type="evidence" value="ECO:0007669"/>
    <property type="project" value="InterPro"/>
</dbReference>
<evidence type="ECO:0000259" key="1">
    <source>
        <dbReference type="Pfam" id="PF00534"/>
    </source>
</evidence>
<sequence>MIKVLHVVSDLGSGGVESLLYTYYKYLNRKQICFDFIVHEPSTGMLEKELKALGSKIYHVTPKKKSLIKNFTEIRNIINYGNYDVVHSHLNLASVVPLYLAKKAQVGIRINHSHSVNRQQSIQKTMIYEVLKKLNHNLASHYFAASCDAGTWLHGIDWKPTSQNLLVSSVIDLNQFIFRKTWRDELRRNLNLRNKIILLHVGRFSSEKNHPFLIDIIERLDDRFALLLVGDGATRPSIEALVKQKKLDKRVHFVGTTHNVGQYMSASDIFLLPSIHEGFGIVLVEAQASDLPIFASNTIPRESEITELIEFLPIDSVDHWVDGIMKTNIKHRISRKKDLESAGYTLEGKVKEFETWLKRNVHNNHE</sequence>
<organism evidence="3 4">
    <name type="scientific">Erysipelothrix larvae</name>
    <dbReference type="NCBI Taxonomy" id="1514105"/>
    <lineage>
        <taxon>Bacteria</taxon>
        <taxon>Bacillati</taxon>
        <taxon>Bacillota</taxon>
        <taxon>Erysipelotrichia</taxon>
        <taxon>Erysipelotrichales</taxon>
        <taxon>Erysipelotrichaceae</taxon>
        <taxon>Erysipelothrix</taxon>
    </lineage>
</organism>
<reference evidence="3 4" key="1">
    <citation type="submission" date="2015-10" db="EMBL/GenBank/DDBJ databases">
        <title>Erysipelothrix larvae sp. LV19 isolated from the larval gut of the rhinoceros beetle, Trypoxylus dichotomus.</title>
        <authorList>
            <person name="Lim S."/>
            <person name="Kim B.-C."/>
        </authorList>
    </citation>
    <scope>NUCLEOTIDE SEQUENCE [LARGE SCALE GENOMIC DNA]</scope>
    <source>
        <strain evidence="3 4">LV19</strain>
    </source>
</reference>
<dbReference type="InterPro" id="IPR050194">
    <property type="entry name" value="Glycosyltransferase_grp1"/>
</dbReference>
<dbReference type="RefSeq" id="WP_067630313.1">
    <property type="nucleotide sequence ID" value="NZ_CP013213.1"/>
</dbReference>
<dbReference type="STRING" id="1514105.AOC36_01310"/>
<dbReference type="PANTHER" id="PTHR45947:SF3">
    <property type="entry name" value="SULFOQUINOVOSYL TRANSFERASE SQD2"/>
    <property type="match status" value="1"/>
</dbReference>
<dbReference type="OrthoDB" id="9804196at2"/>
<gene>
    <name evidence="3" type="ORF">AOC36_01310</name>
</gene>
<dbReference type="SUPFAM" id="SSF53756">
    <property type="entry name" value="UDP-Glycosyltransferase/glycogen phosphorylase"/>
    <property type="match status" value="1"/>
</dbReference>
<dbReference type="KEGG" id="erl:AOC36_01310"/>
<feature type="domain" description="Glycosyltransferase subfamily 4-like N-terminal" evidence="2">
    <location>
        <begin position="14"/>
        <end position="148"/>
    </location>
</feature>
<evidence type="ECO:0000313" key="4">
    <source>
        <dbReference type="Proteomes" id="UP000063781"/>
    </source>
</evidence>
<name>A0A0X8GYD6_9FIRM</name>
<dbReference type="AlphaFoldDB" id="A0A0X8GYD6"/>
<evidence type="ECO:0000313" key="3">
    <source>
        <dbReference type="EMBL" id="AMC92676.1"/>
    </source>
</evidence>
<accession>A0A0X8GYD6</accession>
<dbReference type="InterPro" id="IPR028098">
    <property type="entry name" value="Glyco_trans_4-like_N"/>
</dbReference>
<dbReference type="Proteomes" id="UP000063781">
    <property type="component" value="Chromosome"/>
</dbReference>
<evidence type="ECO:0000259" key="2">
    <source>
        <dbReference type="Pfam" id="PF13439"/>
    </source>
</evidence>
<dbReference type="Pfam" id="PF13439">
    <property type="entry name" value="Glyco_transf_4"/>
    <property type="match status" value="1"/>
</dbReference>
<feature type="domain" description="Glycosyl transferase family 1" evidence="1">
    <location>
        <begin position="184"/>
        <end position="305"/>
    </location>
</feature>
<protein>
    <submittedName>
        <fullName evidence="3">Uncharacterized protein</fullName>
    </submittedName>
</protein>
<dbReference type="PANTHER" id="PTHR45947">
    <property type="entry name" value="SULFOQUINOVOSYL TRANSFERASE SQD2"/>
    <property type="match status" value="1"/>
</dbReference>